<dbReference type="InterPro" id="IPR038595">
    <property type="entry name" value="LOR_sf"/>
</dbReference>
<dbReference type="PANTHER" id="PTHR31087:SF58">
    <property type="entry name" value="OS07G0230700 PROTEIN"/>
    <property type="match status" value="1"/>
</dbReference>
<dbReference type="Proteomes" id="UP001515500">
    <property type="component" value="Chromosome 12"/>
</dbReference>
<accession>A0AB40CAH3</accession>
<evidence type="ECO:0000313" key="2">
    <source>
        <dbReference type="Proteomes" id="UP001515500"/>
    </source>
</evidence>
<dbReference type="Pfam" id="PF04525">
    <property type="entry name" value="LOR"/>
    <property type="match status" value="1"/>
</dbReference>
<name>A0AB40CAH3_DIOCR</name>
<dbReference type="PANTHER" id="PTHR31087">
    <property type="match status" value="1"/>
</dbReference>
<dbReference type="Gene3D" id="2.40.160.200">
    <property type="entry name" value="LURP1-related"/>
    <property type="match status" value="1"/>
</dbReference>
<gene>
    <name evidence="3" type="primary">LOC120273247</name>
</gene>
<organism evidence="2 3">
    <name type="scientific">Dioscorea cayennensis subsp. rotundata</name>
    <name type="common">White Guinea yam</name>
    <name type="synonym">Dioscorea rotundata</name>
    <dbReference type="NCBI Taxonomy" id="55577"/>
    <lineage>
        <taxon>Eukaryota</taxon>
        <taxon>Viridiplantae</taxon>
        <taxon>Streptophyta</taxon>
        <taxon>Embryophyta</taxon>
        <taxon>Tracheophyta</taxon>
        <taxon>Spermatophyta</taxon>
        <taxon>Magnoliopsida</taxon>
        <taxon>Liliopsida</taxon>
        <taxon>Dioscoreales</taxon>
        <taxon>Dioscoreaceae</taxon>
        <taxon>Dioscorea</taxon>
    </lineage>
</organism>
<dbReference type="InterPro" id="IPR007612">
    <property type="entry name" value="LOR"/>
</dbReference>
<evidence type="ECO:0000313" key="3">
    <source>
        <dbReference type="RefSeq" id="XP_039135811.1"/>
    </source>
</evidence>
<proteinExistence type="inferred from homology"/>
<dbReference type="InterPro" id="IPR025659">
    <property type="entry name" value="Tubby-like_C"/>
</dbReference>
<dbReference type="AlphaFoldDB" id="A0AB40CAH3"/>
<protein>
    <submittedName>
        <fullName evidence="3">Protein LURP-one-related 10-like</fullName>
    </submittedName>
</protein>
<dbReference type="RefSeq" id="XP_039135811.1">
    <property type="nucleotide sequence ID" value="XM_039279877.1"/>
</dbReference>
<dbReference type="GeneID" id="120273247"/>
<evidence type="ECO:0000256" key="1">
    <source>
        <dbReference type="ARBA" id="ARBA00005437"/>
    </source>
</evidence>
<sequence>MEYDYSPIIGQQYCLPYPTNLAFTTKIAGVRHGELAVIDVNGNPLFWFDGSSKDNKWILVDAISSCTLISMREKDWSLHERWDVFRGDSTNKKDLLFRVKRSSALKIHPKLEVFLADNTKEDECDFKIKGKYRKRSIMIYKANKSTVLAQMRKEHNVVKFPLEKDAFGVNISPYTDYAFIATLIAILHEISQESTRLKEELSEEVVSQMVEELVSS</sequence>
<dbReference type="SUPFAM" id="SSF54518">
    <property type="entry name" value="Tubby C-terminal domain-like"/>
    <property type="match status" value="1"/>
</dbReference>
<reference evidence="3" key="1">
    <citation type="submission" date="2025-08" db="UniProtKB">
        <authorList>
            <consortium name="RefSeq"/>
        </authorList>
    </citation>
    <scope>IDENTIFICATION</scope>
</reference>
<comment type="similarity">
    <text evidence="1">Belongs to the LOR family.</text>
</comment>
<keyword evidence="2" id="KW-1185">Reference proteome</keyword>